<evidence type="ECO:0000313" key="1">
    <source>
        <dbReference type="EMBL" id="KAK5874201.1"/>
    </source>
</evidence>
<protein>
    <submittedName>
        <fullName evidence="1">Uncharacterized protein</fullName>
    </submittedName>
</protein>
<reference evidence="1 2" key="1">
    <citation type="journal article" date="2023" name="Genes (Basel)">
        <title>Chromosome-Level Genome Assembly and Circadian Gene Repertoire of the Patagonia Blennie Eleginops maclovinus-The Closest Ancestral Proxy of Antarctic Cryonotothenioids.</title>
        <authorList>
            <person name="Cheng C.C."/>
            <person name="Rivera-Colon A.G."/>
            <person name="Minhas B.F."/>
            <person name="Wilson L."/>
            <person name="Rayamajhi N."/>
            <person name="Vargas-Chacoff L."/>
            <person name="Catchen J.M."/>
        </authorList>
    </citation>
    <scope>NUCLEOTIDE SEQUENCE [LARGE SCALE GENOMIC DNA]</scope>
    <source>
        <strain evidence="1">JMC-PN-2008</strain>
    </source>
</reference>
<dbReference type="EMBL" id="JAUZQC010000003">
    <property type="protein sequence ID" value="KAK5874201.1"/>
    <property type="molecule type" value="Genomic_DNA"/>
</dbReference>
<sequence length="94" mass="10415">MLMEMMMWEDEVTSCGATGGEGVKKPGPVRRDTIKYPTHSISGWVRNQICSHNADDRVSMYHQQFFRGSVFIVSVSAGYSSKIVIPLSDAADSQ</sequence>
<proteinExistence type="predicted"/>
<accession>A0AAN7Y1T2</accession>
<comment type="caution">
    <text evidence="1">The sequence shown here is derived from an EMBL/GenBank/DDBJ whole genome shotgun (WGS) entry which is preliminary data.</text>
</comment>
<dbReference type="Proteomes" id="UP001346869">
    <property type="component" value="Unassembled WGS sequence"/>
</dbReference>
<dbReference type="AlphaFoldDB" id="A0AAN7Y1T2"/>
<gene>
    <name evidence="1" type="ORF">PBY51_019170</name>
</gene>
<name>A0AAN7Y1T2_ELEMC</name>
<evidence type="ECO:0000313" key="2">
    <source>
        <dbReference type="Proteomes" id="UP001346869"/>
    </source>
</evidence>
<keyword evidence="2" id="KW-1185">Reference proteome</keyword>
<organism evidence="1 2">
    <name type="scientific">Eleginops maclovinus</name>
    <name type="common">Patagonian blennie</name>
    <name type="synonym">Eleginus maclovinus</name>
    <dbReference type="NCBI Taxonomy" id="56733"/>
    <lineage>
        <taxon>Eukaryota</taxon>
        <taxon>Metazoa</taxon>
        <taxon>Chordata</taxon>
        <taxon>Craniata</taxon>
        <taxon>Vertebrata</taxon>
        <taxon>Euteleostomi</taxon>
        <taxon>Actinopterygii</taxon>
        <taxon>Neopterygii</taxon>
        <taxon>Teleostei</taxon>
        <taxon>Neoteleostei</taxon>
        <taxon>Acanthomorphata</taxon>
        <taxon>Eupercaria</taxon>
        <taxon>Perciformes</taxon>
        <taxon>Notothenioidei</taxon>
        <taxon>Eleginopidae</taxon>
        <taxon>Eleginops</taxon>
    </lineage>
</organism>
<reference evidence="1 2" key="2">
    <citation type="journal article" date="2023" name="Mol. Biol. Evol.">
        <title>Genomics of Secondarily Temperate Adaptation in the Only Non-Antarctic Icefish.</title>
        <authorList>
            <person name="Rivera-Colon A.G."/>
            <person name="Rayamajhi N."/>
            <person name="Minhas B.F."/>
            <person name="Madrigal G."/>
            <person name="Bilyk K.T."/>
            <person name="Yoon V."/>
            <person name="Hune M."/>
            <person name="Gregory S."/>
            <person name="Cheng C.H.C."/>
            <person name="Catchen J.M."/>
        </authorList>
    </citation>
    <scope>NUCLEOTIDE SEQUENCE [LARGE SCALE GENOMIC DNA]</scope>
    <source>
        <strain evidence="1">JMC-PN-2008</strain>
    </source>
</reference>